<feature type="domain" description="DUF5641" evidence="1">
    <location>
        <begin position="292"/>
        <end position="353"/>
    </location>
</feature>
<reference evidence="3" key="2">
    <citation type="submission" date="2016-11" db="UniProtKB">
        <authorList>
            <consortium name="WormBaseParasite"/>
        </authorList>
    </citation>
    <scope>IDENTIFICATION</scope>
</reference>
<dbReference type="STRING" id="7209.A0A1I7VXD3"/>
<dbReference type="Pfam" id="PF18701">
    <property type="entry name" value="DUF5641"/>
    <property type="match status" value="1"/>
</dbReference>
<dbReference type="GO" id="GO:0003676">
    <property type="term" value="F:nucleic acid binding"/>
    <property type="evidence" value="ECO:0007669"/>
    <property type="project" value="InterPro"/>
</dbReference>
<dbReference type="AlphaFoldDB" id="A0A1I7VXD3"/>
<name>A0A1I7VXD3_LOALO</name>
<dbReference type="InterPro" id="IPR036397">
    <property type="entry name" value="RNaseH_sf"/>
</dbReference>
<organism evidence="2 3">
    <name type="scientific">Loa loa</name>
    <name type="common">Eye worm</name>
    <name type="synonym">Filaria loa</name>
    <dbReference type="NCBI Taxonomy" id="7209"/>
    <lineage>
        <taxon>Eukaryota</taxon>
        <taxon>Metazoa</taxon>
        <taxon>Ecdysozoa</taxon>
        <taxon>Nematoda</taxon>
        <taxon>Chromadorea</taxon>
        <taxon>Rhabditida</taxon>
        <taxon>Spirurina</taxon>
        <taxon>Spiruromorpha</taxon>
        <taxon>Filarioidea</taxon>
        <taxon>Onchocercidae</taxon>
        <taxon>Loa</taxon>
    </lineage>
</organism>
<evidence type="ECO:0000313" key="3">
    <source>
        <dbReference type="WBParaSite" id="EN70_7330"/>
    </source>
</evidence>
<dbReference type="InterPro" id="IPR040676">
    <property type="entry name" value="DUF5641"/>
</dbReference>
<keyword evidence="2" id="KW-1185">Reference proteome</keyword>
<reference evidence="2" key="1">
    <citation type="submission" date="2012-04" db="EMBL/GenBank/DDBJ databases">
        <title>The Genome Sequence of Loa loa.</title>
        <authorList>
            <consortium name="The Broad Institute Genome Sequencing Platform"/>
            <consortium name="Broad Institute Genome Sequencing Center for Infectious Disease"/>
            <person name="Nutman T.B."/>
            <person name="Fink D.L."/>
            <person name="Russ C."/>
            <person name="Young S."/>
            <person name="Zeng Q."/>
            <person name="Gargeya S."/>
            <person name="Alvarado L."/>
            <person name="Berlin A."/>
            <person name="Chapman S.B."/>
            <person name="Chen Z."/>
            <person name="Freedman E."/>
            <person name="Gellesch M."/>
            <person name="Goldberg J."/>
            <person name="Griggs A."/>
            <person name="Gujja S."/>
            <person name="Heilman E.R."/>
            <person name="Heiman D."/>
            <person name="Howarth C."/>
            <person name="Mehta T."/>
            <person name="Neiman D."/>
            <person name="Pearson M."/>
            <person name="Roberts A."/>
            <person name="Saif S."/>
            <person name="Shea T."/>
            <person name="Shenoy N."/>
            <person name="Sisk P."/>
            <person name="Stolte C."/>
            <person name="Sykes S."/>
            <person name="White J."/>
            <person name="Yandava C."/>
            <person name="Haas B."/>
            <person name="Henn M.R."/>
            <person name="Nusbaum C."/>
            <person name="Birren B."/>
        </authorList>
    </citation>
    <scope>NUCLEOTIDE SEQUENCE [LARGE SCALE GENOMIC DNA]</scope>
</reference>
<dbReference type="PANTHER" id="PTHR47331:SF6">
    <property type="entry name" value="DOUBLECORTIN DOMAIN-CONTAINING PROTEIN"/>
    <property type="match status" value="1"/>
</dbReference>
<dbReference type="WBParaSite" id="EN70_7330">
    <property type="protein sequence ID" value="EN70_7330"/>
    <property type="gene ID" value="EN70_7330"/>
</dbReference>
<dbReference type="Proteomes" id="UP000095285">
    <property type="component" value="Unassembled WGS sequence"/>
</dbReference>
<dbReference type="Gene3D" id="3.30.420.10">
    <property type="entry name" value="Ribonuclease H-like superfamily/Ribonuclease H"/>
    <property type="match status" value="1"/>
</dbReference>
<evidence type="ECO:0000259" key="1">
    <source>
        <dbReference type="Pfam" id="PF18701"/>
    </source>
</evidence>
<protein>
    <submittedName>
        <fullName evidence="3">DUF5641 domain-containing protein</fullName>
    </submittedName>
</protein>
<accession>A0A1I7VXD3</accession>
<evidence type="ECO:0000313" key="2">
    <source>
        <dbReference type="Proteomes" id="UP000095285"/>
    </source>
</evidence>
<sequence length="389" mass="44749">MTIPRLELMAILIGNTSSTIRHDTTGPHQYKEENPVDVATRGLNPKQLKGFMPCKWLRLLRTTAWILKFIRLTTKSGLSWLQQAQSEGVNDDEINKWNLFYTEDDKLWRSTSRLENSELPETSKYPMYLPRHNPIRNSLYYNNMKIYACRSFKSPPMVSLPETHVNRSRAFAHVGVDYFGPLSFKGNSVPTKRWALRTITTQVTVFNFLAKDGMKWKNIVSKAPWQGGIYERLIGLTKNPLKRAIGRKYLAERELVTLIAEVEGIFNARPLTYVNFDDCRTHTKGNYLTQRSTKRTPRKGEIALLNESGIPRGMWKLLRIKGVKIDKDGQVMNVQVETPTGKLLDRPINVLYPLEVNNDEDHLELNSKESTKVLEIEQDTGKLQEPIAM</sequence>
<proteinExistence type="predicted"/>
<dbReference type="PANTHER" id="PTHR47331">
    <property type="entry name" value="PHD-TYPE DOMAIN-CONTAINING PROTEIN"/>
    <property type="match status" value="1"/>
</dbReference>